<evidence type="ECO:0000256" key="1">
    <source>
        <dbReference type="SAM" id="MobiDB-lite"/>
    </source>
</evidence>
<dbReference type="PANTHER" id="PTHR43975:SF2">
    <property type="entry name" value="EG:BACR7A4.14 PROTEIN-RELATED"/>
    <property type="match status" value="1"/>
</dbReference>
<protein>
    <submittedName>
        <fullName evidence="2">Short chain dehydrogenase citE</fullName>
    </submittedName>
</protein>
<reference evidence="2 3" key="1">
    <citation type="submission" date="2024-01" db="EMBL/GenBank/DDBJ databases">
        <title>Complete genome of Cladobotryum mycophilum ATHUM6906.</title>
        <authorList>
            <person name="Christinaki A.C."/>
            <person name="Myridakis A.I."/>
            <person name="Kouvelis V.N."/>
        </authorList>
    </citation>
    <scope>NUCLEOTIDE SEQUENCE [LARGE SCALE GENOMIC DNA]</scope>
    <source>
        <strain evidence="2 3">ATHUM6906</strain>
    </source>
</reference>
<name>A0ABR0SJJ0_9HYPO</name>
<evidence type="ECO:0000313" key="2">
    <source>
        <dbReference type="EMBL" id="KAK5992322.1"/>
    </source>
</evidence>
<evidence type="ECO:0000313" key="3">
    <source>
        <dbReference type="Proteomes" id="UP001338125"/>
    </source>
</evidence>
<comment type="caution">
    <text evidence="2">The sequence shown here is derived from an EMBL/GenBank/DDBJ whole genome shotgun (WGS) entry which is preliminary data.</text>
</comment>
<dbReference type="Gene3D" id="3.40.50.720">
    <property type="entry name" value="NAD(P)-binding Rossmann-like Domain"/>
    <property type="match status" value="1"/>
</dbReference>
<dbReference type="PANTHER" id="PTHR43975">
    <property type="entry name" value="ZGC:101858"/>
    <property type="match status" value="1"/>
</dbReference>
<organism evidence="2 3">
    <name type="scientific">Cladobotryum mycophilum</name>
    <dbReference type="NCBI Taxonomy" id="491253"/>
    <lineage>
        <taxon>Eukaryota</taxon>
        <taxon>Fungi</taxon>
        <taxon>Dikarya</taxon>
        <taxon>Ascomycota</taxon>
        <taxon>Pezizomycotina</taxon>
        <taxon>Sordariomycetes</taxon>
        <taxon>Hypocreomycetidae</taxon>
        <taxon>Hypocreales</taxon>
        <taxon>Hypocreaceae</taxon>
        <taxon>Cladobotryum</taxon>
    </lineage>
</organism>
<dbReference type="Proteomes" id="UP001338125">
    <property type="component" value="Unassembled WGS sequence"/>
</dbReference>
<gene>
    <name evidence="2" type="ORF">PT974_05725</name>
</gene>
<accession>A0ABR0SJJ0</accession>
<proteinExistence type="predicted"/>
<sequence length="286" mass="30433">MQPPRPSPTPTWHNDTYPAISPSRPEISASGKRIIITGAGSGIGRETALAFAAAGASYIALLGRTKDALKQTAASLPASASSSCHVVDITRKDCLATVAATIGTWDVLVLSAGYISAKSTIQESNFEEFWQSFETNTKGTYTSLHAFLPTANPSHATVLAITSGTTTLPPSAVPGLSAYTTSKLAQIRLIECLAAENKNVFAATVHPGLVETTIFAKSGAKKETLPMDKVQLPAHFVVWLSSPEAAFLNGRSVWANWDVDELKAKAKDIQQSQLFTSCINGWPYSH</sequence>
<dbReference type="EMBL" id="JAVFKD010000012">
    <property type="protein sequence ID" value="KAK5992322.1"/>
    <property type="molecule type" value="Genomic_DNA"/>
</dbReference>
<keyword evidence="3" id="KW-1185">Reference proteome</keyword>
<dbReference type="PRINTS" id="PR00081">
    <property type="entry name" value="GDHRDH"/>
</dbReference>
<dbReference type="SUPFAM" id="SSF51735">
    <property type="entry name" value="NAD(P)-binding Rossmann-fold domains"/>
    <property type="match status" value="1"/>
</dbReference>
<dbReference type="CDD" id="cd05233">
    <property type="entry name" value="SDR_c"/>
    <property type="match status" value="1"/>
</dbReference>
<dbReference type="InterPro" id="IPR002347">
    <property type="entry name" value="SDR_fam"/>
</dbReference>
<dbReference type="Pfam" id="PF00106">
    <property type="entry name" value="adh_short"/>
    <property type="match status" value="1"/>
</dbReference>
<dbReference type="InterPro" id="IPR036291">
    <property type="entry name" value="NAD(P)-bd_dom_sf"/>
</dbReference>
<feature type="region of interest" description="Disordered" evidence="1">
    <location>
        <begin position="1"/>
        <end position="23"/>
    </location>
</feature>